<dbReference type="InterPro" id="IPR036249">
    <property type="entry name" value="Thioredoxin-like_sf"/>
</dbReference>
<comment type="subcellular location">
    <subcellularLocation>
        <location evidence="1">Membrane</location>
        <topology evidence="1">Multi-pass membrane protein</topology>
    </subcellularLocation>
</comment>
<dbReference type="Proteomes" id="UP001500426">
    <property type="component" value="Unassembled WGS sequence"/>
</dbReference>
<keyword evidence="4 5" id="KW-0472">Membrane</keyword>
<keyword evidence="2 5" id="KW-0812">Transmembrane</keyword>
<dbReference type="EMBL" id="BAABCS010000030">
    <property type="protein sequence ID" value="GAA4058881.1"/>
    <property type="molecule type" value="Genomic_DNA"/>
</dbReference>
<feature type="transmembrane region" description="Helical" evidence="5">
    <location>
        <begin position="7"/>
        <end position="26"/>
    </location>
</feature>
<evidence type="ECO:0000313" key="7">
    <source>
        <dbReference type="EMBL" id="GAA4058881.1"/>
    </source>
</evidence>
<protein>
    <submittedName>
        <fullName evidence="7">Protein tlpB</fullName>
    </submittedName>
</protein>
<feature type="transmembrane region" description="Helical" evidence="5">
    <location>
        <begin position="125"/>
        <end position="143"/>
    </location>
</feature>
<evidence type="ECO:0000256" key="2">
    <source>
        <dbReference type="ARBA" id="ARBA00022692"/>
    </source>
</evidence>
<evidence type="ECO:0000256" key="3">
    <source>
        <dbReference type="ARBA" id="ARBA00022989"/>
    </source>
</evidence>
<comment type="caution">
    <text evidence="7">The sequence shown here is derived from an EMBL/GenBank/DDBJ whole genome shotgun (WGS) entry which is preliminary data.</text>
</comment>
<evidence type="ECO:0000256" key="1">
    <source>
        <dbReference type="ARBA" id="ARBA00004141"/>
    </source>
</evidence>
<feature type="transmembrane region" description="Helical" evidence="5">
    <location>
        <begin position="85"/>
        <end position="105"/>
    </location>
</feature>
<evidence type="ECO:0000256" key="5">
    <source>
        <dbReference type="SAM" id="Phobius"/>
    </source>
</evidence>
<accession>A0ABP7V3Q8</accession>
<proteinExistence type="predicted"/>
<keyword evidence="3 5" id="KW-1133">Transmembrane helix</keyword>
<dbReference type="RefSeq" id="WP_345095563.1">
    <property type="nucleotide sequence ID" value="NZ_BAABCS010000030.1"/>
</dbReference>
<evidence type="ECO:0000259" key="6">
    <source>
        <dbReference type="Pfam" id="PF07291"/>
    </source>
</evidence>
<gene>
    <name evidence="7" type="ORF">GCM10022388_27050</name>
</gene>
<sequence>METKKSYIAWSIRILVSLLFIVSAVAKMYPSPYFAISTFEVKQLYTLGFSEHVAPYFSRTLIGIELAMGFLLLQNHWLKRFIVPMTILLLAVFVGHLTYVTFLSGGDSGNCGCFGELIPMTPIEAIIKNIVAIGLLGYLYYILPKETSNHNFWILTTVLFATILGIYMVAPIQPVATALPVSETEEPTEGFDNSMPTIDSTTMTLQNPLENEKLTNEVKKDTAKKVEVQNLNEPKKVKSGNAALFTSIDKGKKLLCYFVPGCDHCRDAAKELTEMRKKDASLPPLSIIFMNEEADLIPAFFKEAGATYPYKIIEIIPFWNTLGSGKDTPGVKYLWNGNEIKYYWGITDDKFVGEDLKKYLNQSYEELKKTHPKL</sequence>
<name>A0ABP7V3Q8_9FLAO</name>
<feature type="domain" description="Methylamine utilisation protein MauE" evidence="6">
    <location>
        <begin position="6"/>
        <end position="141"/>
    </location>
</feature>
<feature type="transmembrane region" description="Helical" evidence="5">
    <location>
        <begin position="56"/>
        <end position="73"/>
    </location>
</feature>
<reference evidence="8" key="1">
    <citation type="journal article" date="2019" name="Int. J. Syst. Evol. Microbiol.">
        <title>The Global Catalogue of Microorganisms (GCM) 10K type strain sequencing project: providing services to taxonomists for standard genome sequencing and annotation.</title>
        <authorList>
            <consortium name="The Broad Institute Genomics Platform"/>
            <consortium name="The Broad Institute Genome Sequencing Center for Infectious Disease"/>
            <person name="Wu L."/>
            <person name="Ma J."/>
        </authorList>
    </citation>
    <scope>NUCLEOTIDE SEQUENCE [LARGE SCALE GENOMIC DNA]</scope>
    <source>
        <strain evidence="8">JCM 17068</strain>
    </source>
</reference>
<evidence type="ECO:0000313" key="8">
    <source>
        <dbReference type="Proteomes" id="UP001500426"/>
    </source>
</evidence>
<dbReference type="Pfam" id="PF07291">
    <property type="entry name" value="MauE"/>
    <property type="match status" value="1"/>
</dbReference>
<evidence type="ECO:0000256" key="4">
    <source>
        <dbReference type="ARBA" id="ARBA00023136"/>
    </source>
</evidence>
<organism evidence="7 8">
    <name type="scientific">Flavobacterium chungnamense</name>
    <dbReference type="NCBI Taxonomy" id="706182"/>
    <lineage>
        <taxon>Bacteria</taxon>
        <taxon>Pseudomonadati</taxon>
        <taxon>Bacteroidota</taxon>
        <taxon>Flavobacteriia</taxon>
        <taxon>Flavobacteriales</taxon>
        <taxon>Flavobacteriaceae</taxon>
        <taxon>Flavobacterium</taxon>
    </lineage>
</organism>
<dbReference type="SUPFAM" id="SSF52833">
    <property type="entry name" value="Thioredoxin-like"/>
    <property type="match status" value="1"/>
</dbReference>
<dbReference type="InterPro" id="IPR009908">
    <property type="entry name" value="Methylamine_util_MauE"/>
</dbReference>
<feature type="transmembrane region" description="Helical" evidence="5">
    <location>
        <begin position="152"/>
        <end position="170"/>
    </location>
</feature>
<keyword evidence="8" id="KW-1185">Reference proteome</keyword>